<dbReference type="AlphaFoldDB" id="A0AAW5LK04"/>
<protein>
    <submittedName>
        <fullName evidence="5">LacI family transcriptional regulator</fullName>
    </submittedName>
</protein>
<evidence type="ECO:0000313" key="5">
    <source>
        <dbReference type="EMBL" id="MCQ9303791.1"/>
    </source>
</evidence>
<dbReference type="SMART" id="SM00354">
    <property type="entry name" value="HTH_LACI"/>
    <property type="match status" value="1"/>
</dbReference>
<dbReference type="Proteomes" id="UP001204068">
    <property type="component" value="Unassembled WGS sequence"/>
</dbReference>
<dbReference type="GO" id="GO:0003700">
    <property type="term" value="F:DNA-binding transcription factor activity"/>
    <property type="evidence" value="ECO:0007669"/>
    <property type="project" value="TreeGrafter"/>
</dbReference>
<evidence type="ECO:0000313" key="6">
    <source>
        <dbReference type="Proteomes" id="UP001204068"/>
    </source>
</evidence>
<organism evidence="5 6">
    <name type="scientific">Mammaliicoccus sciuri</name>
    <name type="common">Staphylococcus sciuri</name>
    <dbReference type="NCBI Taxonomy" id="1296"/>
    <lineage>
        <taxon>Bacteria</taxon>
        <taxon>Bacillati</taxon>
        <taxon>Bacillota</taxon>
        <taxon>Bacilli</taxon>
        <taxon>Bacillales</taxon>
        <taxon>Staphylococcaceae</taxon>
        <taxon>Mammaliicoccus</taxon>
    </lineage>
</organism>
<dbReference type="CDD" id="cd01392">
    <property type="entry name" value="HTH_LacI"/>
    <property type="match status" value="1"/>
</dbReference>
<reference evidence="5" key="1">
    <citation type="submission" date="2022-07" db="EMBL/GenBank/DDBJ databases">
        <title>Bacterial species isolated from the porcine tonsil microbiota.</title>
        <authorList>
            <person name="Oliveira I.M.F."/>
        </authorList>
    </citation>
    <scope>NUCLEOTIDE SEQUENCE</scope>
    <source>
        <strain evidence="5">8QC2O2</strain>
    </source>
</reference>
<dbReference type="InterPro" id="IPR001761">
    <property type="entry name" value="Peripla_BP/Lac1_sug-bd_dom"/>
</dbReference>
<dbReference type="PANTHER" id="PTHR30146:SF136">
    <property type="entry name" value="NTD BIOSYNTHESIS OPERON REGULATOR NTDR"/>
    <property type="match status" value="1"/>
</dbReference>
<dbReference type="InterPro" id="IPR000843">
    <property type="entry name" value="HTH_LacI"/>
</dbReference>
<gene>
    <name evidence="5" type="ORF">NQ032_09290</name>
</gene>
<evidence type="ECO:0000259" key="4">
    <source>
        <dbReference type="PROSITE" id="PS50932"/>
    </source>
</evidence>
<dbReference type="CDD" id="cd06286">
    <property type="entry name" value="PBP1_CcpB-like"/>
    <property type="match status" value="1"/>
</dbReference>
<dbReference type="PANTHER" id="PTHR30146">
    <property type="entry name" value="LACI-RELATED TRANSCRIPTIONAL REPRESSOR"/>
    <property type="match status" value="1"/>
</dbReference>
<evidence type="ECO:0000256" key="2">
    <source>
        <dbReference type="ARBA" id="ARBA00023125"/>
    </source>
</evidence>
<dbReference type="SUPFAM" id="SSF47413">
    <property type="entry name" value="lambda repressor-like DNA-binding domains"/>
    <property type="match status" value="1"/>
</dbReference>
<keyword evidence="1" id="KW-0805">Transcription regulation</keyword>
<name>A0AAW5LK04_MAMSC</name>
<proteinExistence type="predicted"/>
<dbReference type="Gene3D" id="1.10.260.40">
    <property type="entry name" value="lambda repressor-like DNA-binding domains"/>
    <property type="match status" value="1"/>
</dbReference>
<comment type="caution">
    <text evidence="5">The sequence shown here is derived from an EMBL/GenBank/DDBJ whole genome shotgun (WGS) entry which is preliminary data.</text>
</comment>
<sequence length="333" mass="37678">MATIKDVARHAGLSVTTVSRYLNNHPYISEDKKDKIKAAMKELDYTPNSAATQLRSNRSFTIGVIVSRITNPYFAYLIDAIEKVVKKTNYHLLIMQTYDDKDEELRLLDMLKQKHIDGIIMASIENDLSVISQYKQYGPIVLTGDKSLIDSNLPVVWTDQEKATYQAIQFLINQGYRHIAYCTGGAFDKTKHGSSRNRGFIKALEDNQIDLKMEWIYKNVHTIEDGYKVAKDIVDNEKSKWPSAVFSGSDEVAAGMIKYLLEHNINVPGDIAIMGYDNQPLSEMLSIPLTTVSQPIEGIGYESTNLLMSYLNEKEYTVNQDALELNIIERSST</sequence>
<dbReference type="EMBL" id="JANILD010000004">
    <property type="protein sequence ID" value="MCQ9303791.1"/>
    <property type="molecule type" value="Genomic_DNA"/>
</dbReference>
<evidence type="ECO:0000256" key="3">
    <source>
        <dbReference type="ARBA" id="ARBA00023163"/>
    </source>
</evidence>
<dbReference type="Pfam" id="PF00356">
    <property type="entry name" value="LacI"/>
    <property type="match status" value="1"/>
</dbReference>
<dbReference type="Gene3D" id="3.40.50.2300">
    <property type="match status" value="2"/>
</dbReference>
<keyword evidence="3" id="KW-0804">Transcription</keyword>
<dbReference type="InterPro" id="IPR028082">
    <property type="entry name" value="Peripla_BP_I"/>
</dbReference>
<dbReference type="PROSITE" id="PS50932">
    <property type="entry name" value="HTH_LACI_2"/>
    <property type="match status" value="1"/>
</dbReference>
<dbReference type="RefSeq" id="WP_058612581.1">
    <property type="nucleotide sequence ID" value="NZ_CP064868.1"/>
</dbReference>
<dbReference type="SUPFAM" id="SSF53822">
    <property type="entry name" value="Periplasmic binding protein-like I"/>
    <property type="match status" value="1"/>
</dbReference>
<feature type="domain" description="HTH lacI-type" evidence="4">
    <location>
        <begin position="2"/>
        <end position="56"/>
    </location>
</feature>
<dbReference type="InterPro" id="IPR010982">
    <property type="entry name" value="Lambda_DNA-bd_dom_sf"/>
</dbReference>
<keyword evidence="2" id="KW-0238">DNA-binding</keyword>
<evidence type="ECO:0000256" key="1">
    <source>
        <dbReference type="ARBA" id="ARBA00023015"/>
    </source>
</evidence>
<dbReference type="GO" id="GO:0000976">
    <property type="term" value="F:transcription cis-regulatory region binding"/>
    <property type="evidence" value="ECO:0007669"/>
    <property type="project" value="TreeGrafter"/>
</dbReference>
<dbReference type="Pfam" id="PF00532">
    <property type="entry name" value="Peripla_BP_1"/>
    <property type="match status" value="1"/>
</dbReference>
<accession>A0AAW5LK04</accession>